<organism evidence="1">
    <name type="scientific">marine sediment metagenome</name>
    <dbReference type="NCBI Taxonomy" id="412755"/>
    <lineage>
        <taxon>unclassified sequences</taxon>
        <taxon>metagenomes</taxon>
        <taxon>ecological metagenomes</taxon>
    </lineage>
</organism>
<reference evidence="1" key="1">
    <citation type="journal article" date="2014" name="Front. Microbiol.">
        <title>High frequency of phylogenetically diverse reductive dehalogenase-homologous genes in deep subseafloor sedimentary metagenomes.</title>
        <authorList>
            <person name="Kawai M."/>
            <person name="Futagami T."/>
            <person name="Toyoda A."/>
            <person name="Takaki Y."/>
            <person name="Nishi S."/>
            <person name="Hori S."/>
            <person name="Arai W."/>
            <person name="Tsubouchi T."/>
            <person name="Morono Y."/>
            <person name="Uchiyama I."/>
            <person name="Ito T."/>
            <person name="Fujiyama A."/>
            <person name="Inagaki F."/>
            <person name="Takami H."/>
        </authorList>
    </citation>
    <scope>NUCLEOTIDE SEQUENCE</scope>
    <source>
        <strain evidence="1">Expedition CK06-06</strain>
    </source>
</reference>
<accession>X0ZWB2</accession>
<protein>
    <submittedName>
        <fullName evidence="1">Uncharacterized protein</fullName>
    </submittedName>
</protein>
<evidence type="ECO:0000313" key="1">
    <source>
        <dbReference type="EMBL" id="GAG52356.1"/>
    </source>
</evidence>
<name>X0ZWB2_9ZZZZ</name>
<comment type="caution">
    <text evidence="1">The sequence shown here is derived from an EMBL/GenBank/DDBJ whole genome shotgun (WGS) entry which is preliminary data.</text>
</comment>
<gene>
    <name evidence="1" type="ORF">S01H1_79449</name>
</gene>
<proteinExistence type="predicted"/>
<feature type="non-terminal residue" evidence="1">
    <location>
        <position position="1"/>
    </location>
</feature>
<dbReference type="EMBL" id="BARS01053561">
    <property type="protein sequence ID" value="GAG52356.1"/>
    <property type="molecule type" value="Genomic_DNA"/>
</dbReference>
<dbReference type="AlphaFoldDB" id="X0ZWB2"/>
<sequence>VAHTALLSGSEILPVPRPTVKLRLNRSGPPLV</sequence>